<sequence precursor="true">MTPHLEDREVITRRALLGTTFALAGAAALAGCGSQASAADPQVSVTGGAIRGGTAAKVHVFRGIPYAQPPTGENRFRSPRPPAPWRDTLDTTRFGSDFIQPAGGDPVRQEDALYANVWTPTIDGAAKLPVIVYIHGGGWSRGAGSLPVYDGAALAERAGAVVVNFNYRLGAFGFCGHPALEDPDTGLHTNWGLQDQIALLRWVSENATAFGGDPGNITLVGTSAGGASTWQLSLHPQTRPLLRRIISISQAHVWSPYLSLTPADATAVFDALAAAQGVSVKNLKDVPADRIRDWWVAQFAQPRSQRVVTSGRQYRGPVLDPVLLPAFDVNQPMPDIPTISIYTSTEGSFFTGPNAPDPQPQPTDAASLRAAFRDILEQGATPISDETVADAVAVYTDSAKQDGRPTDPVSLWTELWGDALIRHDVLAFTRRATVERRAPLYLMEYAHPVQPPYFGVPHESTSPFLFGTYAHPSNVAKFGDGPKERETSAAFMDLVTEFAHGRAPASPRLPQWDPVGQDLRQLVLRDGAGTITTPAKTTQLGVLDAVQWGK</sequence>
<evidence type="ECO:0000313" key="5">
    <source>
        <dbReference type="EMBL" id="TEA02083.1"/>
    </source>
</evidence>
<evidence type="ECO:0000256" key="2">
    <source>
        <dbReference type="ARBA" id="ARBA00022801"/>
    </source>
</evidence>
<evidence type="ECO:0000313" key="6">
    <source>
        <dbReference type="Proteomes" id="UP000294604"/>
    </source>
</evidence>
<evidence type="ECO:0000259" key="4">
    <source>
        <dbReference type="Pfam" id="PF00135"/>
    </source>
</evidence>
<dbReference type="Gene3D" id="3.40.50.1820">
    <property type="entry name" value="alpha/beta hydrolase"/>
    <property type="match status" value="1"/>
</dbReference>
<dbReference type="SUPFAM" id="SSF53474">
    <property type="entry name" value="alpha/beta-Hydrolases"/>
    <property type="match status" value="1"/>
</dbReference>
<feature type="chain" id="PRO_5020842847" description="Carboxylic ester hydrolase" evidence="3">
    <location>
        <begin position="39"/>
        <end position="550"/>
    </location>
</feature>
<comment type="caution">
    <text evidence="5">The sequence shown here is derived from an EMBL/GenBank/DDBJ whole genome shotgun (WGS) entry which is preliminary data.</text>
</comment>
<comment type="similarity">
    <text evidence="1 3">Belongs to the type-B carboxylesterase/lipase family.</text>
</comment>
<dbReference type="InterPro" id="IPR002018">
    <property type="entry name" value="CarbesteraseB"/>
</dbReference>
<dbReference type="InterPro" id="IPR029058">
    <property type="entry name" value="AB_hydrolase_fold"/>
</dbReference>
<evidence type="ECO:0000256" key="3">
    <source>
        <dbReference type="RuleBase" id="RU361235"/>
    </source>
</evidence>
<dbReference type="EMBL" id="PECL01000010">
    <property type="protein sequence ID" value="TEA02083.1"/>
    <property type="molecule type" value="Genomic_DNA"/>
</dbReference>
<proteinExistence type="inferred from homology"/>
<feature type="domain" description="Carboxylesterase type B" evidence="4">
    <location>
        <begin position="40"/>
        <end position="521"/>
    </location>
</feature>
<dbReference type="PANTHER" id="PTHR11559">
    <property type="entry name" value="CARBOXYLESTERASE"/>
    <property type="match status" value="1"/>
</dbReference>
<dbReference type="Pfam" id="PF00135">
    <property type="entry name" value="COesterase"/>
    <property type="match status" value="1"/>
</dbReference>
<dbReference type="EC" id="3.1.1.-" evidence="3"/>
<gene>
    <name evidence="5" type="primary">pnbA_6</name>
    <name evidence="5" type="ORF">CCUG60884_03212</name>
</gene>
<dbReference type="InterPro" id="IPR050309">
    <property type="entry name" value="Type-B_Carboxylest/Lipase"/>
</dbReference>
<keyword evidence="3" id="KW-0732">Signal</keyword>
<accession>A0A4R8SQV3</accession>
<dbReference type="PROSITE" id="PS00122">
    <property type="entry name" value="CARBOXYLESTERASE_B_1"/>
    <property type="match status" value="1"/>
</dbReference>
<dbReference type="GO" id="GO:0016787">
    <property type="term" value="F:hydrolase activity"/>
    <property type="evidence" value="ECO:0007669"/>
    <property type="project" value="UniProtKB-KW"/>
</dbReference>
<reference evidence="5 6" key="1">
    <citation type="journal article" date="2019" name="Sci. Rep.">
        <title>Extended insight into the Mycobacterium chelonae-abscessus complex through whole genome sequencing of Mycobacterium salmoniphilum outbreak and Mycobacterium salmoniphilum-like strains.</title>
        <authorList>
            <person name="Behra P.R.K."/>
            <person name="Das S."/>
            <person name="Pettersson B.M.F."/>
            <person name="Shirreff L."/>
            <person name="DuCote T."/>
            <person name="Jacobsson K.G."/>
            <person name="Ennis D.G."/>
            <person name="Kirsebom L.A."/>
        </authorList>
    </citation>
    <scope>NUCLEOTIDE SEQUENCE [LARGE SCALE GENOMIC DNA]</scope>
    <source>
        <strain evidence="5 6">CCUG 60884</strain>
    </source>
</reference>
<keyword evidence="2 3" id="KW-0378">Hydrolase</keyword>
<dbReference type="PROSITE" id="PS51318">
    <property type="entry name" value="TAT"/>
    <property type="match status" value="1"/>
</dbReference>
<protein>
    <recommendedName>
        <fullName evidence="3">Carboxylic ester hydrolase</fullName>
        <ecNumber evidence="3">3.1.1.-</ecNumber>
    </recommendedName>
</protein>
<feature type="signal peptide" evidence="3">
    <location>
        <begin position="1"/>
        <end position="38"/>
    </location>
</feature>
<dbReference type="InterPro" id="IPR019826">
    <property type="entry name" value="Carboxylesterase_B_AS"/>
</dbReference>
<dbReference type="InterPro" id="IPR006311">
    <property type="entry name" value="TAT_signal"/>
</dbReference>
<name>A0A4R8SQV3_9MYCO</name>
<dbReference type="STRING" id="404941.GCA_002013645_01389"/>
<organism evidence="5 6">
    <name type="scientific">Mycobacteroides salmoniphilum</name>
    <dbReference type="NCBI Taxonomy" id="404941"/>
    <lineage>
        <taxon>Bacteria</taxon>
        <taxon>Bacillati</taxon>
        <taxon>Actinomycetota</taxon>
        <taxon>Actinomycetes</taxon>
        <taxon>Mycobacteriales</taxon>
        <taxon>Mycobacteriaceae</taxon>
        <taxon>Mycobacteroides</taxon>
    </lineage>
</organism>
<evidence type="ECO:0000256" key="1">
    <source>
        <dbReference type="ARBA" id="ARBA00005964"/>
    </source>
</evidence>
<dbReference type="Proteomes" id="UP000294604">
    <property type="component" value="Unassembled WGS sequence"/>
</dbReference>
<dbReference type="AlphaFoldDB" id="A0A4R8SQV3"/>